<accession>V6F5N6</accession>
<name>V6F5N6_MAGGM</name>
<evidence type="ECO:0000313" key="2">
    <source>
        <dbReference type="Proteomes" id="UP000018922"/>
    </source>
</evidence>
<dbReference type="KEGG" id="mgy:MGMSRv2__2426"/>
<reference evidence="1 2" key="1">
    <citation type="journal article" date="2014" name="Genome Announc.">
        <title>Complete genome sequence of Magnetospirillum gryphiswaldense MSR-1.</title>
        <authorList>
            <person name="Wang X."/>
            <person name="Wang Q."/>
            <person name="Zhang W."/>
            <person name="Wang Y."/>
            <person name="Li L."/>
            <person name="Wen T."/>
            <person name="Zhang T."/>
            <person name="Zhang Y."/>
            <person name="Xu J."/>
            <person name="Hu J."/>
            <person name="Li S."/>
            <person name="Liu L."/>
            <person name="Liu J."/>
            <person name="Jiang W."/>
            <person name="Tian J."/>
            <person name="Li Y."/>
            <person name="Schuler D."/>
            <person name="Wang L."/>
            <person name="Li J."/>
        </authorList>
    </citation>
    <scope>NUCLEOTIDE SEQUENCE [LARGE SCALE GENOMIC DNA]</scope>
    <source>
        <strain evidence="2">DSM 6361 / JCM 21280 / NBRC 15271 / MSR-1</strain>
    </source>
</reference>
<dbReference type="RefSeq" id="WP_024080630.1">
    <property type="nucleotide sequence ID" value="NC_009353.1"/>
</dbReference>
<sequence length="85" mass="9511">MRFLVLAVGALFLVGCAQVVSVWAKPGATEEEERAIGKKCEYEAEAASQEGLTTEYARRERVRKLRDMCFEANGMVLISREVVSR</sequence>
<dbReference type="HOGENOM" id="CLU_2508773_0_0_5"/>
<evidence type="ECO:0000313" key="1">
    <source>
        <dbReference type="EMBL" id="CDK99641.1"/>
    </source>
</evidence>
<dbReference type="PROSITE" id="PS51257">
    <property type="entry name" value="PROKAR_LIPOPROTEIN"/>
    <property type="match status" value="1"/>
</dbReference>
<proteinExistence type="predicted"/>
<dbReference type="AlphaFoldDB" id="V6F5N6"/>
<keyword evidence="2" id="KW-1185">Reference proteome</keyword>
<dbReference type="Proteomes" id="UP000018922">
    <property type="component" value="Chromosome I"/>
</dbReference>
<protein>
    <submittedName>
        <fullName evidence="1">Uncharacterized protein</fullName>
    </submittedName>
</protein>
<dbReference type="EMBL" id="HG794546">
    <property type="protein sequence ID" value="CDK99641.1"/>
    <property type="molecule type" value="Genomic_DNA"/>
</dbReference>
<gene>
    <name evidence="1" type="ordered locus">MGMSRv2__2426</name>
</gene>
<organism evidence="1 2">
    <name type="scientific">Magnetospirillum gryphiswaldense (strain DSM 6361 / JCM 21280 / NBRC 15271 / MSR-1)</name>
    <dbReference type="NCBI Taxonomy" id="431944"/>
    <lineage>
        <taxon>Bacteria</taxon>
        <taxon>Pseudomonadati</taxon>
        <taxon>Pseudomonadota</taxon>
        <taxon>Alphaproteobacteria</taxon>
        <taxon>Rhodospirillales</taxon>
        <taxon>Rhodospirillaceae</taxon>
        <taxon>Magnetospirillum</taxon>
    </lineage>
</organism>